<dbReference type="PANTHER" id="PTHR35892">
    <property type="entry name" value="OUTER MEMBRANE PROTEIN PAGN-RELATED"/>
    <property type="match status" value="1"/>
</dbReference>
<gene>
    <name evidence="6" type="ORF">I3679_007535</name>
</gene>
<dbReference type="Gene3D" id="2.40.160.20">
    <property type="match status" value="1"/>
</dbReference>
<comment type="caution">
    <text evidence="6">The sequence shown here is derived from an EMBL/GenBank/DDBJ whole genome shotgun (WGS) entry which is preliminary data.</text>
</comment>
<dbReference type="InterPro" id="IPR051723">
    <property type="entry name" value="Bact_OM_Invasion-Related"/>
</dbReference>
<evidence type="ECO:0000256" key="5">
    <source>
        <dbReference type="ARBA" id="ARBA00023136"/>
    </source>
</evidence>
<proteinExistence type="predicted"/>
<evidence type="ECO:0000256" key="2">
    <source>
        <dbReference type="ARBA" id="ARBA00022452"/>
    </source>
</evidence>
<keyword evidence="5" id="KW-0472">Membrane</keyword>
<dbReference type="EMBL" id="JADQCH020000001">
    <property type="protein sequence ID" value="MEY2344070.1"/>
    <property type="molecule type" value="Genomic_DNA"/>
</dbReference>
<accession>A0ABD5LRV2</accession>
<dbReference type="AlphaFoldDB" id="A0ABD5LRV2"/>
<name>A0ABD5LRV2_PROMI</name>
<organism evidence="6">
    <name type="scientific">Proteus mirabilis</name>
    <dbReference type="NCBI Taxonomy" id="584"/>
    <lineage>
        <taxon>Bacteria</taxon>
        <taxon>Pseudomonadati</taxon>
        <taxon>Pseudomonadota</taxon>
        <taxon>Gammaproteobacteria</taxon>
        <taxon>Enterobacterales</taxon>
        <taxon>Morganellaceae</taxon>
        <taxon>Proteus</taxon>
    </lineage>
</organism>
<comment type="subcellular location">
    <subcellularLocation>
        <location evidence="1">Membrane</location>
        <topology evidence="1">Multi-pass membrane protein</topology>
    </subcellularLocation>
</comment>
<keyword evidence="4" id="KW-0732">Signal</keyword>
<keyword evidence="3" id="KW-0812">Transmembrane</keyword>
<dbReference type="Pfam" id="PF06316">
    <property type="entry name" value="Ail_Lom"/>
    <property type="match status" value="1"/>
</dbReference>
<dbReference type="GO" id="GO:0016020">
    <property type="term" value="C:membrane"/>
    <property type="evidence" value="ECO:0007669"/>
    <property type="project" value="UniProtKB-SubCell"/>
</dbReference>
<evidence type="ECO:0000256" key="4">
    <source>
        <dbReference type="ARBA" id="ARBA00022729"/>
    </source>
</evidence>
<evidence type="ECO:0000313" key="6">
    <source>
        <dbReference type="EMBL" id="MEY2344070.1"/>
    </source>
</evidence>
<dbReference type="InterPro" id="IPR000758">
    <property type="entry name" value="Enterovir_OMP"/>
</dbReference>
<protein>
    <submittedName>
        <fullName evidence="6">Ail/Lom family outer membrane beta-barrel protein</fullName>
    </submittedName>
</protein>
<dbReference type="PANTHER" id="PTHR35892:SF2">
    <property type="entry name" value="OUTER MEMBRANE PROTEIN PAGN"/>
    <property type="match status" value="1"/>
</dbReference>
<reference evidence="6" key="1">
    <citation type="submission" date="2021-05" db="EMBL/GenBank/DDBJ databases">
        <title>First report of NDM-5 and VEB-6 producing Proteus mirabilis isolated from blood of a sepsis patient in Kolkata, India.</title>
        <authorList>
            <person name="Halder G."/>
            <person name="Chaudhuri B."/>
            <person name="Dutta S."/>
        </authorList>
    </citation>
    <scope>NUCLEOTIDE SEQUENCE [LARGE SCALE GENOMIC DNA]</scope>
    <source>
        <strain evidence="6">7049</strain>
    </source>
</reference>
<sequence>MLSTSILVVSTLSFNAYATLENTVSIGYAKSKLKVDEDLINDNLKGINLKYNHEVANDWGVISSFSYAKIKMMVMIIGDMQVLQRLATIR</sequence>
<dbReference type="RefSeq" id="WP_235977754.1">
    <property type="nucleotide sequence ID" value="NZ_JADOZD010000001.1"/>
</dbReference>
<keyword evidence="2" id="KW-1134">Transmembrane beta strand</keyword>
<evidence type="ECO:0000256" key="1">
    <source>
        <dbReference type="ARBA" id="ARBA00004141"/>
    </source>
</evidence>
<evidence type="ECO:0000256" key="3">
    <source>
        <dbReference type="ARBA" id="ARBA00022692"/>
    </source>
</evidence>